<feature type="region of interest" description="Disordered" evidence="1">
    <location>
        <begin position="1"/>
        <end position="54"/>
    </location>
</feature>
<name>A0A1Q5TH44_9EURO</name>
<sequence>MDEYTPDALVNRDDPVPMIDIKKPRRQRSGSTDSAHSRSSTQSKSSIQDRLFSK</sequence>
<evidence type="ECO:0000313" key="2">
    <source>
        <dbReference type="EMBL" id="OKO99540.1"/>
    </source>
</evidence>
<comment type="caution">
    <text evidence="2">The sequence shown here is derived from an EMBL/GenBank/DDBJ whole genome shotgun (WGS) entry which is preliminary data.</text>
</comment>
<evidence type="ECO:0000313" key="3">
    <source>
        <dbReference type="Proteomes" id="UP000186955"/>
    </source>
</evidence>
<dbReference type="EMBL" id="MNBE01000656">
    <property type="protein sequence ID" value="OKO99540.1"/>
    <property type="molecule type" value="Genomic_DNA"/>
</dbReference>
<reference evidence="2 3" key="1">
    <citation type="submission" date="2016-10" db="EMBL/GenBank/DDBJ databases">
        <title>Genome sequence of the ascomycete fungus Penicillium subrubescens.</title>
        <authorList>
            <person name="De Vries R.P."/>
            <person name="Peng M."/>
            <person name="Dilokpimol A."/>
            <person name="Hilden K."/>
            <person name="Makela M.R."/>
            <person name="Grigoriev I."/>
            <person name="Riley R."/>
            <person name="Granchi Z."/>
        </authorList>
    </citation>
    <scope>NUCLEOTIDE SEQUENCE [LARGE SCALE GENOMIC DNA]</scope>
    <source>
        <strain evidence="2 3">CBS 132785</strain>
    </source>
</reference>
<dbReference type="STRING" id="1316194.A0A1Q5TH44"/>
<keyword evidence="3" id="KW-1185">Reference proteome</keyword>
<evidence type="ECO:0000256" key="1">
    <source>
        <dbReference type="SAM" id="MobiDB-lite"/>
    </source>
</evidence>
<dbReference type="Proteomes" id="UP000186955">
    <property type="component" value="Unassembled WGS sequence"/>
</dbReference>
<feature type="compositionally biased region" description="Low complexity" evidence="1">
    <location>
        <begin position="37"/>
        <end position="46"/>
    </location>
</feature>
<proteinExistence type="predicted"/>
<organism evidence="2 3">
    <name type="scientific">Penicillium subrubescens</name>
    <dbReference type="NCBI Taxonomy" id="1316194"/>
    <lineage>
        <taxon>Eukaryota</taxon>
        <taxon>Fungi</taxon>
        <taxon>Dikarya</taxon>
        <taxon>Ascomycota</taxon>
        <taxon>Pezizomycotina</taxon>
        <taxon>Eurotiomycetes</taxon>
        <taxon>Eurotiomycetidae</taxon>
        <taxon>Eurotiales</taxon>
        <taxon>Aspergillaceae</taxon>
        <taxon>Penicillium</taxon>
    </lineage>
</organism>
<protein>
    <submittedName>
        <fullName evidence="2">Uncharacterized protein</fullName>
    </submittedName>
</protein>
<dbReference type="AlphaFoldDB" id="A0A1Q5TH44"/>
<gene>
    <name evidence="2" type="ORF">PENSUB_8385</name>
</gene>
<accession>A0A1Q5TH44</accession>